<dbReference type="InterPro" id="IPR020843">
    <property type="entry name" value="ER"/>
</dbReference>
<evidence type="ECO:0000256" key="4">
    <source>
        <dbReference type="RuleBase" id="RU361277"/>
    </source>
</evidence>
<dbReference type="KEGG" id="slom:PXH66_08835"/>
<dbReference type="InterPro" id="IPR036291">
    <property type="entry name" value="NAD(P)-bd_dom_sf"/>
</dbReference>
<name>A0AAF0CRW1_9BACT</name>
<keyword evidence="2 4" id="KW-0862">Zinc</keyword>
<dbReference type="PANTHER" id="PTHR43401:SF2">
    <property type="entry name" value="L-THREONINE 3-DEHYDROGENASE"/>
    <property type="match status" value="1"/>
</dbReference>
<dbReference type="PROSITE" id="PS00059">
    <property type="entry name" value="ADH_ZINC"/>
    <property type="match status" value="1"/>
</dbReference>
<dbReference type="EMBL" id="CP119075">
    <property type="protein sequence ID" value="WED66953.1"/>
    <property type="molecule type" value="Genomic_DNA"/>
</dbReference>
<dbReference type="AlphaFoldDB" id="A0AAF0CRW1"/>
<feature type="domain" description="Enoyl reductase (ER)" evidence="5">
    <location>
        <begin position="18"/>
        <end position="327"/>
    </location>
</feature>
<dbReference type="GO" id="GO:0008270">
    <property type="term" value="F:zinc ion binding"/>
    <property type="evidence" value="ECO:0007669"/>
    <property type="project" value="InterPro"/>
</dbReference>
<dbReference type="Gene3D" id="3.40.50.720">
    <property type="entry name" value="NAD(P)-binding Rossmann-like Domain"/>
    <property type="match status" value="1"/>
</dbReference>
<evidence type="ECO:0000256" key="3">
    <source>
        <dbReference type="ARBA" id="ARBA00023002"/>
    </source>
</evidence>
<evidence type="ECO:0000256" key="2">
    <source>
        <dbReference type="ARBA" id="ARBA00022833"/>
    </source>
</evidence>
<keyword evidence="1 4" id="KW-0479">Metal-binding</keyword>
<dbReference type="Proteomes" id="UP001218638">
    <property type="component" value="Chromosome"/>
</dbReference>
<dbReference type="InterPro" id="IPR002328">
    <property type="entry name" value="ADH_Zn_CS"/>
</dbReference>
<evidence type="ECO:0000313" key="7">
    <source>
        <dbReference type="Proteomes" id="UP001218638"/>
    </source>
</evidence>
<accession>A0AAF0CRW1</accession>
<dbReference type="InterPro" id="IPR013149">
    <property type="entry name" value="ADH-like_C"/>
</dbReference>
<dbReference type="SMART" id="SM00829">
    <property type="entry name" value="PKS_ER"/>
    <property type="match status" value="1"/>
</dbReference>
<reference evidence="6" key="1">
    <citation type="submission" date="2023-03" db="EMBL/GenBank/DDBJ databases">
        <title>Lomoglobus Profundus gen. nov., sp. nov., a novel member of the phylum Verrucomicrobia, isolated from deep-marine sediment of South China Sea.</title>
        <authorList>
            <person name="Ahmad T."/>
            <person name="Ishaq S.E."/>
            <person name="Wang F."/>
        </authorList>
    </citation>
    <scope>NUCLEOTIDE SEQUENCE</scope>
    <source>
        <strain evidence="6">LMO-M01</strain>
    </source>
</reference>
<dbReference type="RefSeq" id="WP_330932324.1">
    <property type="nucleotide sequence ID" value="NZ_CP119075.1"/>
</dbReference>
<evidence type="ECO:0000256" key="1">
    <source>
        <dbReference type="ARBA" id="ARBA00022723"/>
    </source>
</evidence>
<keyword evidence="3" id="KW-0560">Oxidoreductase</keyword>
<dbReference type="InterPro" id="IPR013154">
    <property type="entry name" value="ADH-like_N"/>
</dbReference>
<dbReference type="Pfam" id="PF08240">
    <property type="entry name" value="ADH_N"/>
    <property type="match status" value="1"/>
</dbReference>
<dbReference type="SUPFAM" id="SSF50129">
    <property type="entry name" value="GroES-like"/>
    <property type="match status" value="1"/>
</dbReference>
<organism evidence="6 7">
    <name type="scientific">Synoicihabitans lomoniglobus</name>
    <dbReference type="NCBI Taxonomy" id="2909285"/>
    <lineage>
        <taxon>Bacteria</taxon>
        <taxon>Pseudomonadati</taxon>
        <taxon>Verrucomicrobiota</taxon>
        <taxon>Opitutia</taxon>
        <taxon>Opitutales</taxon>
        <taxon>Opitutaceae</taxon>
        <taxon>Synoicihabitans</taxon>
    </lineage>
</organism>
<comment type="cofactor">
    <cofactor evidence="4">
        <name>Zn(2+)</name>
        <dbReference type="ChEBI" id="CHEBI:29105"/>
    </cofactor>
</comment>
<sequence>MSNEIPDTMRQLRIIAPGETTWEVAPTPRPAAGEVLVKVTGISSCPHWDLHILGGEPMFPGQQLDYPYFPGKPGHEAVGIVVARGDGVTDLSVGQTVVAWRDAGTNRPGFYAQFNAFPAEYLLPVPTELPAAQLASLELAMCVEVSFQRLAMLGGVKGKRVGIAGLGPAGLVALQLARYHGAAEVVGIDRVASRRELALNVGASETVDSDEGLWAANRGNDQALDMAIDCTGVPPAVKFLLHRTKEAVALFGVVRGEIPYDGALMWGPGVTLLGYGDHNRLAAETALSAIAAAQLDLGVLISATLPLSDYVSGVEMLRTQQAIKVLFDPWA</sequence>
<evidence type="ECO:0000313" key="6">
    <source>
        <dbReference type="EMBL" id="WED66953.1"/>
    </source>
</evidence>
<dbReference type="SUPFAM" id="SSF51735">
    <property type="entry name" value="NAD(P)-binding Rossmann-fold domains"/>
    <property type="match status" value="1"/>
</dbReference>
<protein>
    <submittedName>
        <fullName evidence="6">Zinc-binding dehydrogenase</fullName>
    </submittedName>
</protein>
<gene>
    <name evidence="6" type="ORF">PXH66_08835</name>
</gene>
<keyword evidence="7" id="KW-1185">Reference proteome</keyword>
<dbReference type="GO" id="GO:0016616">
    <property type="term" value="F:oxidoreductase activity, acting on the CH-OH group of donors, NAD or NADP as acceptor"/>
    <property type="evidence" value="ECO:0007669"/>
    <property type="project" value="UniProtKB-ARBA"/>
</dbReference>
<dbReference type="InterPro" id="IPR011032">
    <property type="entry name" value="GroES-like_sf"/>
</dbReference>
<evidence type="ECO:0000259" key="5">
    <source>
        <dbReference type="SMART" id="SM00829"/>
    </source>
</evidence>
<dbReference type="InterPro" id="IPR050129">
    <property type="entry name" value="Zn_alcohol_dh"/>
</dbReference>
<comment type="similarity">
    <text evidence="4">Belongs to the zinc-containing alcohol dehydrogenase family.</text>
</comment>
<dbReference type="PANTHER" id="PTHR43401">
    <property type="entry name" value="L-THREONINE 3-DEHYDROGENASE"/>
    <property type="match status" value="1"/>
</dbReference>
<dbReference type="Gene3D" id="3.90.180.10">
    <property type="entry name" value="Medium-chain alcohol dehydrogenases, catalytic domain"/>
    <property type="match status" value="2"/>
</dbReference>
<dbReference type="Pfam" id="PF00107">
    <property type="entry name" value="ADH_zinc_N"/>
    <property type="match status" value="1"/>
</dbReference>
<proteinExistence type="inferred from homology"/>